<sequence length="95" mass="10961">MTLRFADGLPVLGYREVADRTLAFAWHWHEPTFRLTFTEHTPALLGHVTHLDCLPRLAPAPDNLDWLDDERIRAVLDHAIGLWTRKGEIFRECTG</sequence>
<evidence type="ECO:0000313" key="1">
    <source>
        <dbReference type="EMBL" id="MQM26733.1"/>
    </source>
</evidence>
<gene>
    <name evidence="1" type="ORF">GFD30_14305</name>
</gene>
<organism evidence="1 2">
    <name type="scientific">Glycomyces albidus</name>
    <dbReference type="NCBI Taxonomy" id="2656774"/>
    <lineage>
        <taxon>Bacteria</taxon>
        <taxon>Bacillati</taxon>
        <taxon>Actinomycetota</taxon>
        <taxon>Actinomycetes</taxon>
        <taxon>Glycomycetales</taxon>
        <taxon>Glycomycetaceae</taxon>
        <taxon>Glycomyces</taxon>
    </lineage>
</organism>
<evidence type="ECO:0000313" key="2">
    <source>
        <dbReference type="Proteomes" id="UP000477750"/>
    </source>
</evidence>
<dbReference type="Proteomes" id="UP000477750">
    <property type="component" value="Unassembled WGS sequence"/>
</dbReference>
<accession>A0A6L5GAZ5</accession>
<comment type="caution">
    <text evidence="1">The sequence shown here is derived from an EMBL/GenBank/DDBJ whole genome shotgun (WGS) entry which is preliminary data.</text>
</comment>
<dbReference type="AlphaFoldDB" id="A0A6L5GAZ5"/>
<proteinExistence type="predicted"/>
<reference evidence="1 2" key="1">
    <citation type="submission" date="2019-10" db="EMBL/GenBank/DDBJ databases">
        <title>Glycomyces albidus sp. nov., a novel actinomycete isolated from rhizosphere soil of wheat (Triticum aestivum L.).</title>
        <authorList>
            <person name="Qian L."/>
        </authorList>
    </citation>
    <scope>NUCLEOTIDE SEQUENCE [LARGE SCALE GENOMIC DNA]</scope>
    <source>
        <strain evidence="1 2">NEAU-7082</strain>
    </source>
</reference>
<dbReference type="EMBL" id="WIAO01000016">
    <property type="protein sequence ID" value="MQM26733.1"/>
    <property type="molecule type" value="Genomic_DNA"/>
</dbReference>
<protein>
    <submittedName>
        <fullName evidence="1">Uncharacterized protein</fullName>
    </submittedName>
</protein>
<keyword evidence="2" id="KW-1185">Reference proteome</keyword>
<dbReference type="RefSeq" id="WP_153025891.1">
    <property type="nucleotide sequence ID" value="NZ_WIAO01000016.1"/>
</dbReference>
<name>A0A6L5GAZ5_9ACTN</name>